<dbReference type="AlphaFoldDB" id="A0A7N2N098"/>
<feature type="transmembrane region" description="Helical" evidence="12">
    <location>
        <begin position="439"/>
        <end position="459"/>
    </location>
</feature>
<evidence type="ECO:0000256" key="7">
    <source>
        <dbReference type="ARBA" id="ARBA00022989"/>
    </source>
</evidence>
<reference evidence="14" key="2">
    <citation type="submission" date="2021-01" db="UniProtKB">
        <authorList>
            <consortium name="EnsemblPlants"/>
        </authorList>
    </citation>
    <scope>IDENTIFICATION</scope>
</reference>
<evidence type="ECO:0000259" key="13">
    <source>
        <dbReference type="Pfam" id="PF01490"/>
    </source>
</evidence>
<dbReference type="GO" id="GO:0012505">
    <property type="term" value="C:endomembrane system"/>
    <property type="evidence" value="ECO:0007669"/>
    <property type="project" value="UniProtKB-SubCell"/>
</dbReference>
<keyword evidence="7 12" id="KW-1133">Transmembrane helix</keyword>
<dbReference type="GO" id="GO:0015293">
    <property type="term" value="F:symporter activity"/>
    <property type="evidence" value="ECO:0007669"/>
    <property type="project" value="UniProtKB-KW"/>
</dbReference>
<evidence type="ECO:0000256" key="2">
    <source>
        <dbReference type="ARBA" id="ARBA00005590"/>
    </source>
</evidence>
<feature type="transmembrane region" description="Helical" evidence="12">
    <location>
        <begin position="197"/>
        <end position="219"/>
    </location>
</feature>
<feature type="transmembrane region" description="Helical" evidence="12">
    <location>
        <begin position="372"/>
        <end position="392"/>
    </location>
</feature>
<dbReference type="OMA" id="MIINGGH"/>
<evidence type="ECO:0000256" key="12">
    <source>
        <dbReference type="SAM" id="Phobius"/>
    </source>
</evidence>
<dbReference type="EnsemblPlants" id="QL11p053569:mrna">
    <property type="protein sequence ID" value="QL11p053569:mrna"/>
    <property type="gene ID" value="QL11p053569"/>
</dbReference>
<feature type="transmembrane region" description="Helical" evidence="12">
    <location>
        <begin position="225"/>
        <end position="248"/>
    </location>
</feature>
<dbReference type="InterPro" id="IPR013057">
    <property type="entry name" value="AA_transpt_TM"/>
</dbReference>
<keyword evidence="8 12" id="KW-0472">Membrane</keyword>
<dbReference type="Proteomes" id="UP000594261">
    <property type="component" value="Chromosome 11"/>
</dbReference>
<evidence type="ECO:0000256" key="4">
    <source>
        <dbReference type="ARBA" id="ARBA00022692"/>
    </source>
</evidence>
<evidence type="ECO:0000256" key="11">
    <source>
        <dbReference type="SAM" id="MobiDB-lite"/>
    </source>
</evidence>
<feature type="transmembrane region" description="Helical" evidence="12">
    <location>
        <begin position="471"/>
        <end position="495"/>
    </location>
</feature>
<feature type="transmembrane region" description="Helical" evidence="12">
    <location>
        <begin position="78"/>
        <end position="99"/>
    </location>
</feature>
<dbReference type="Gramene" id="QL11p053569:mrna">
    <property type="protein sequence ID" value="QL11p053569:mrna"/>
    <property type="gene ID" value="QL11p053569"/>
</dbReference>
<evidence type="ECO:0000256" key="5">
    <source>
        <dbReference type="ARBA" id="ARBA00022847"/>
    </source>
</evidence>
<keyword evidence="4 12" id="KW-0812">Transmembrane</keyword>
<feature type="domain" description="Amino acid transporter transmembrane" evidence="13">
    <location>
        <begin position="367"/>
        <end position="492"/>
    </location>
</feature>
<keyword evidence="6" id="KW-0029">Amino-acid transport</keyword>
<comment type="similarity">
    <text evidence="2">Belongs to the amino acid/polyamine transporter 2 family. Amino acid/auxin permease (AAAP) (TC 2.A.18.1) subfamily.</text>
</comment>
<evidence type="ECO:0000313" key="14">
    <source>
        <dbReference type="EnsemblPlants" id="QL11p053569:mrna"/>
    </source>
</evidence>
<feature type="transmembrane region" description="Helical" evidence="12">
    <location>
        <begin position="413"/>
        <end position="433"/>
    </location>
</feature>
<protein>
    <recommendedName>
        <fullName evidence="13">Amino acid transporter transmembrane domain-containing protein</fullName>
    </recommendedName>
</protein>
<feature type="region of interest" description="Disordered" evidence="11">
    <location>
        <begin position="1"/>
        <end position="26"/>
    </location>
</feature>
<feature type="domain" description="Amino acid transporter transmembrane" evidence="13">
    <location>
        <begin position="75"/>
        <end position="306"/>
    </location>
</feature>
<reference evidence="14 15" key="1">
    <citation type="journal article" date="2016" name="G3 (Bethesda)">
        <title>First Draft Assembly and Annotation of the Genome of a California Endemic Oak Quercus lobata Nee (Fagaceae).</title>
        <authorList>
            <person name="Sork V.L."/>
            <person name="Fitz-Gibbon S.T."/>
            <person name="Puiu D."/>
            <person name="Crepeau M."/>
            <person name="Gugger P.F."/>
            <person name="Sherman R."/>
            <person name="Stevens K."/>
            <person name="Langley C.H."/>
            <person name="Pellegrini M."/>
            <person name="Salzberg S.L."/>
        </authorList>
    </citation>
    <scope>NUCLEOTIDE SEQUENCE [LARGE SCALE GENOMIC DNA]</scope>
    <source>
        <strain evidence="14 15">cv. SW786</strain>
    </source>
</reference>
<accession>A0A7N2N098</accession>
<dbReference type="InParanoid" id="A0A7N2N098"/>
<dbReference type="GO" id="GO:0009734">
    <property type="term" value="P:auxin-activated signaling pathway"/>
    <property type="evidence" value="ECO:0007669"/>
    <property type="project" value="UniProtKB-KW"/>
</dbReference>
<dbReference type="Pfam" id="PF01490">
    <property type="entry name" value="Aa_trans"/>
    <property type="match status" value="2"/>
</dbReference>
<evidence type="ECO:0000256" key="1">
    <source>
        <dbReference type="ARBA" id="ARBA00004127"/>
    </source>
</evidence>
<proteinExistence type="inferred from homology"/>
<dbReference type="PANTHER" id="PTHR48017">
    <property type="entry name" value="OS05G0424000 PROTEIN-RELATED"/>
    <property type="match status" value="1"/>
</dbReference>
<keyword evidence="3" id="KW-0813">Transport</keyword>
<keyword evidence="15" id="KW-1185">Reference proteome</keyword>
<sequence>MGEMGEPDYRQVMPLSPSPSPSPSNTKTIEGLMEVISIKDSTDPSKESTTISTNLQGHRKNLQEAWLPITESRNGNSIYAMFHLLCSGIGFQALFLPVAFATLGWAWGIICLSLAFAWQLYTIFILVQLHELVPGIRYSRYLQLAIVSFGPKLGKLLALFPVMYSSGGACVLMIINGGHTLDLLFKTICDFEATCHVQSLTGTESFLVFTCMAILVAQLPNLNSMVGVSLIGAITAIGYCTLILVLSITKSRPVDISYGQFDVVKSYMEKISDILNALGIIALAFKGHNLILEIQGTLPSNQRHTSYKPICDTLVLACCGSDWLAMDLIKEELVDRRQEENAQYRVPFSGGLLSAFSQIHGANTSKLIMGSIYLLVLVNYLCGFQVYAMPVFDNLEMRYTTKKKKPCPKWVRTCLRIFFGGVAFFVAVAVPFLGSLAPLIGGMVLPMTFAYPCFMWIAMKKPRPNGVVWSINFWLGCLGIVFSVLIVIAAAWTLADKGLNANFFRP</sequence>
<evidence type="ECO:0000256" key="8">
    <source>
        <dbReference type="ARBA" id="ARBA00023136"/>
    </source>
</evidence>
<keyword evidence="5" id="KW-0769">Symport</keyword>
<dbReference type="EMBL" id="LRBV02000011">
    <property type="status" value="NOT_ANNOTATED_CDS"/>
    <property type="molecule type" value="Genomic_DNA"/>
</dbReference>
<name>A0A7N2N098_QUELO</name>
<evidence type="ECO:0000256" key="9">
    <source>
        <dbReference type="ARBA" id="ARBA00023294"/>
    </source>
</evidence>
<comment type="function">
    <text evidence="10">Carrier protein involved in proton-driven auxin influx. Mediates the formation of auxin gradient from developing leaves (site of auxin biosynthesis) to tips by contributing to the loading of auxin in vascular tissues and facilitating acropetal (base to tip) auxin transport within inner tissues of the root apex, and basipetal (tip to base) auxin transport within outer tissues of the root apex. May be involved in lateral roots and nodules formation.</text>
</comment>
<evidence type="ECO:0000256" key="6">
    <source>
        <dbReference type="ARBA" id="ARBA00022970"/>
    </source>
</evidence>
<evidence type="ECO:0000256" key="3">
    <source>
        <dbReference type="ARBA" id="ARBA00022448"/>
    </source>
</evidence>
<comment type="subcellular location">
    <subcellularLocation>
        <location evidence="1">Endomembrane system</location>
        <topology evidence="1">Multi-pass membrane protein</topology>
    </subcellularLocation>
</comment>
<organism evidence="14 15">
    <name type="scientific">Quercus lobata</name>
    <name type="common">Valley oak</name>
    <dbReference type="NCBI Taxonomy" id="97700"/>
    <lineage>
        <taxon>Eukaryota</taxon>
        <taxon>Viridiplantae</taxon>
        <taxon>Streptophyta</taxon>
        <taxon>Embryophyta</taxon>
        <taxon>Tracheophyta</taxon>
        <taxon>Spermatophyta</taxon>
        <taxon>Magnoliopsida</taxon>
        <taxon>eudicotyledons</taxon>
        <taxon>Gunneridae</taxon>
        <taxon>Pentapetalae</taxon>
        <taxon>rosids</taxon>
        <taxon>fabids</taxon>
        <taxon>Fagales</taxon>
        <taxon>Fagaceae</taxon>
        <taxon>Quercus</taxon>
    </lineage>
</organism>
<evidence type="ECO:0000256" key="10">
    <source>
        <dbReference type="ARBA" id="ARBA00045588"/>
    </source>
</evidence>
<keyword evidence="9" id="KW-0927">Auxin signaling pathway</keyword>
<feature type="transmembrane region" description="Helical" evidence="12">
    <location>
        <begin position="105"/>
        <end position="129"/>
    </location>
</feature>
<dbReference type="GO" id="GO:0006865">
    <property type="term" value="P:amino acid transport"/>
    <property type="evidence" value="ECO:0007669"/>
    <property type="project" value="UniProtKB-KW"/>
</dbReference>
<evidence type="ECO:0000313" key="15">
    <source>
        <dbReference type="Proteomes" id="UP000594261"/>
    </source>
</evidence>